<feature type="domain" description="FAD dependent oxidoreductase" evidence="4">
    <location>
        <begin position="130"/>
        <end position="511"/>
    </location>
</feature>
<dbReference type="SUPFAM" id="SSF51905">
    <property type="entry name" value="FAD/NAD(P)-binding domain"/>
    <property type="match status" value="1"/>
</dbReference>
<dbReference type="PANTHER" id="PTHR13847:SF287">
    <property type="entry name" value="FAD-DEPENDENT OXIDOREDUCTASE DOMAIN-CONTAINING PROTEIN 1"/>
    <property type="match status" value="1"/>
</dbReference>
<accession>A0AAW2HAY9</accession>
<dbReference type="GO" id="GO:0005739">
    <property type="term" value="C:mitochondrion"/>
    <property type="evidence" value="ECO:0007669"/>
    <property type="project" value="GOC"/>
</dbReference>
<dbReference type="EMBL" id="JARGDH010000005">
    <property type="protein sequence ID" value="KAL0267038.1"/>
    <property type="molecule type" value="Genomic_DNA"/>
</dbReference>
<dbReference type="GO" id="GO:0032981">
    <property type="term" value="P:mitochondrial respiratory chain complex I assembly"/>
    <property type="evidence" value="ECO:0007669"/>
    <property type="project" value="TreeGrafter"/>
</dbReference>
<dbReference type="Pfam" id="PF01266">
    <property type="entry name" value="DAO"/>
    <property type="match status" value="1"/>
</dbReference>
<comment type="function">
    <text evidence="3">Required for the assembly of the mitochondrial membrane respiratory chain NADH dehydrogenase (Complex I). Involved in mid-late stages of complex I assembly.</text>
</comment>
<organism evidence="5">
    <name type="scientific">Menopon gallinae</name>
    <name type="common">poultry shaft louse</name>
    <dbReference type="NCBI Taxonomy" id="328185"/>
    <lineage>
        <taxon>Eukaryota</taxon>
        <taxon>Metazoa</taxon>
        <taxon>Ecdysozoa</taxon>
        <taxon>Arthropoda</taxon>
        <taxon>Hexapoda</taxon>
        <taxon>Insecta</taxon>
        <taxon>Pterygota</taxon>
        <taxon>Neoptera</taxon>
        <taxon>Paraneoptera</taxon>
        <taxon>Psocodea</taxon>
        <taxon>Troctomorpha</taxon>
        <taxon>Phthiraptera</taxon>
        <taxon>Amblycera</taxon>
        <taxon>Menoponidae</taxon>
        <taxon>Menopon</taxon>
    </lineage>
</organism>
<dbReference type="AlphaFoldDB" id="A0AAW2HAY9"/>
<protein>
    <recommendedName>
        <fullName evidence="2">FAD-dependent oxidoreductase domain-containing protein 1</fullName>
    </recommendedName>
</protein>
<evidence type="ECO:0000259" key="4">
    <source>
        <dbReference type="Pfam" id="PF01266"/>
    </source>
</evidence>
<dbReference type="Gene3D" id="3.50.50.60">
    <property type="entry name" value="FAD/NAD(P)-binding domain"/>
    <property type="match status" value="1"/>
</dbReference>
<evidence type="ECO:0000313" key="5">
    <source>
        <dbReference type="EMBL" id="KAL0267038.1"/>
    </source>
</evidence>
<keyword evidence="1" id="KW-0560">Oxidoreductase</keyword>
<dbReference type="InterPro" id="IPR036188">
    <property type="entry name" value="FAD/NAD-bd_sf"/>
</dbReference>
<comment type="caution">
    <text evidence="5">The sequence shown here is derived from an EMBL/GenBank/DDBJ whole genome shotgun (WGS) entry which is preliminary data.</text>
</comment>
<name>A0AAW2HAY9_9NEOP</name>
<dbReference type="Gene3D" id="3.30.9.10">
    <property type="entry name" value="D-Amino Acid Oxidase, subunit A, domain 2"/>
    <property type="match status" value="1"/>
</dbReference>
<evidence type="ECO:0000256" key="1">
    <source>
        <dbReference type="ARBA" id="ARBA00023002"/>
    </source>
</evidence>
<dbReference type="PANTHER" id="PTHR13847">
    <property type="entry name" value="SARCOSINE DEHYDROGENASE-RELATED"/>
    <property type="match status" value="1"/>
</dbReference>
<gene>
    <name evidence="5" type="ORF">PYX00_009411</name>
</gene>
<proteinExistence type="predicted"/>
<evidence type="ECO:0000256" key="2">
    <source>
        <dbReference type="ARBA" id="ARBA00039785"/>
    </source>
</evidence>
<sequence length="542" mass="61156">MAGSLLRRLQTSYCTHIKKGLTRTFTRSSCIGEKKEDNAVTVSEKETIPDESGKKLVLDEDKKDEVFYGGEFSGISSWDPKDIFEEKPMDRIARVHNYDMVRVKEKVMTRLGFEFEPQLHKYYNGPTWADVVIIGGGAIGSACAYWIKKKASEGVRVVVLDRDMSYKSAAINLSVDGLRQQYSLPEHVEMSLYGYEFIRQAEEVLSVENLPAPEVCYEPCGYLRLATDEGAESLMQSSEMQNALGCTNVLLNRKRLRQRFPWLNADNFTLGCLGTEKEGWFNPWALLLGFKTKAQSLGVEYFNSEVVGFQFGTPHLTVFDHNFRFVKALIMRHPSGMCTKMTFNTMVVAAGADSRIIGKLLGLGFGSGILSVSLPITRRRRYMFYFHSPQNPGLNSPLTMGPDFHFRRDGVLGNYITAVSLSPEEASAINDKKDAEKYFYENIRPNLAKRVPCFEKATLKNVWAGYHEHNTFDSAGILGRHPLLENVILACGFNSTGIQHAPVIGRAVSELFLSDRFLTMDLNRFTFLRIPKEKLLVEESLV</sequence>
<dbReference type="GO" id="GO:0016491">
    <property type="term" value="F:oxidoreductase activity"/>
    <property type="evidence" value="ECO:0007669"/>
    <property type="project" value="UniProtKB-KW"/>
</dbReference>
<reference evidence="5" key="1">
    <citation type="journal article" date="2024" name="Gigascience">
        <title>Chromosome-level genome of the poultry shaft louse Menopon gallinae provides insight into the host-switching and adaptive evolution of parasitic lice.</title>
        <authorList>
            <person name="Xu Y."/>
            <person name="Ma L."/>
            <person name="Liu S."/>
            <person name="Liang Y."/>
            <person name="Liu Q."/>
            <person name="He Z."/>
            <person name="Tian L."/>
            <person name="Duan Y."/>
            <person name="Cai W."/>
            <person name="Li H."/>
            <person name="Song F."/>
        </authorList>
    </citation>
    <scope>NUCLEOTIDE SEQUENCE</scope>
    <source>
        <strain evidence="5">Cailab_2023a</strain>
    </source>
</reference>
<evidence type="ECO:0000256" key="3">
    <source>
        <dbReference type="ARBA" id="ARBA00046185"/>
    </source>
</evidence>
<dbReference type="InterPro" id="IPR006076">
    <property type="entry name" value="FAD-dep_OxRdtase"/>
</dbReference>